<dbReference type="RefSeq" id="WP_256407990.1">
    <property type="nucleotide sequence ID" value="NZ_JANHDN010000002.1"/>
</dbReference>
<keyword evidence="5" id="KW-1185">Reference proteome</keyword>
<dbReference type="AlphaFoldDB" id="A0ABD6ALS9"/>
<accession>A0ABD6ALS9</accession>
<feature type="transmembrane region" description="Helical" evidence="2">
    <location>
        <begin position="145"/>
        <end position="163"/>
    </location>
</feature>
<feature type="domain" description="DUF8056" evidence="3">
    <location>
        <begin position="1"/>
        <end position="166"/>
    </location>
</feature>
<reference evidence="4 5" key="1">
    <citation type="journal article" date="2019" name="Int. J. Syst. Evol. Microbiol.">
        <title>The Global Catalogue of Microorganisms (GCM) 10K type strain sequencing project: providing services to taxonomists for standard genome sequencing and annotation.</title>
        <authorList>
            <consortium name="The Broad Institute Genomics Platform"/>
            <consortium name="The Broad Institute Genome Sequencing Center for Infectious Disease"/>
            <person name="Wu L."/>
            <person name="Ma J."/>
        </authorList>
    </citation>
    <scope>NUCLEOTIDE SEQUENCE [LARGE SCALE GENOMIC DNA]</scope>
    <source>
        <strain evidence="4 5">CGMCC 1.12554</strain>
    </source>
</reference>
<evidence type="ECO:0000259" key="3">
    <source>
        <dbReference type="Pfam" id="PF26243"/>
    </source>
</evidence>
<sequence>MADSYRGVFGAIPYAIRHTDSWTMRVYGVVGALAAGLIATVVTLALVVWMAETADVQGGTFLFSRSLYVIAGFAAVAPLLAPLLFVARRHRRGDPVKPGYDRKLAYGGFLFLCSLYVGLVISAPAELRDPTESAVVGALYALPQPVGIVPPVAAALVVFAVHYRLRVTGDGTDDAGGAGGAAADAAAADEPATAADDPAVDD</sequence>
<evidence type="ECO:0000256" key="1">
    <source>
        <dbReference type="SAM" id="MobiDB-lite"/>
    </source>
</evidence>
<proteinExistence type="predicted"/>
<evidence type="ECO:0000256" key="2">
    <source>
        <dbReference type="SAM" id="Phobius"/>
    </source>
</evidence>
<protein>
    <recommendedName>
        <fullName evidence="3">DUF8056 domain-containing protein</fullName>
    </recommendedName>
</protein>
<keyword evidence="2" id="KW-0472">Membrane</keyword>
<feature type="transmembrane region" description="Helical" evidence="2">
    <location>
        <begin position="106"/>
        <end position="125"/>
    </location>
</feature>
<comment type="caution">
    <text evidence="4">The sequence shown here is derived from an EMBL/GenBank/DDBJ whole genome shotgun (WGS) entry which is preliminary data.</text>
</comment>
<dbReference type="Pfam" id="PF26243">
    <property type="entry name" value="DUF8056"/>
    <property type="match status" value="1"/>
</dbReference>
<keyword evidence="2" id="KW-0812">Transmembrane</keyword>
<gene>
    <name evidence="4" type="ORF">ACFQMF_11765</name>
</gene>
<feature type="compositionally biased region" description="Low complexity" evidence="1">
    <location>
        <begin position="181"/>
        <end position="202"/>
    </location>
</feature>
<keyword evidence="2" id="KW-1133">Transmembrane helix</keyword>
<dbReference type="EMBL" id="JBHTBL010000011">
    <property type="protein sequence ID" value="MFC7325253.1"/>
    <property type="molecule type" value="Genomic_DNA"/>
</dbReference>
<feature type="transmembrane region" description="Helical" evidence="2">
    <location>
        <begin position="66"/>
        <end position="86"/>
    </location>
</feature>
<organism evidence="4 5">
    <name type="scientific">Halorubrum rutilum</name>
    <dbReference type="NCBI Taxonomy" id="1364933"/>
    <lineage>
        <taxon>Archaea</taxon>
        <taxon>Methanobacteriati</taxon>
        <taxon>Methanobacteriota</taxon>
        <taxon>Stenosarchaea group</taxon>
        <taxon>Halobacteria</taxon>
        <taxon>Halobacteriales</taxon>
        <taxon>Haloferacaceae</taxon>
        <taxon>Halorubrum</taxon>
    </lineage>
</organism>
<name>A0ABD6ALS9_9EURY</name>
<evidence type="ECO:0000313" key="5">
    <source>
        <dbReference type="Proteomes" id="UP001596545"/>
    </source>
</evidence>
<evidence type="ECO:0000313" key="4">
    <source>
        <dbReference type="EMBL" id="MFC7325253.1"/>
    </source>
</evidence>
<feature type="region of interest" description="Disordered" evidence="1">
    <location>
        <begin position="175"/>
        <end position="202"/>
    </location>
</feature>
<dbReference type="InterPro" id="IPR058369">
    <property type="entry name" value="DUF8056"/>
</dbReference>
<feature type="transmembrane region" description="Helical" evidence="2">
    <location>
        <begin position="26"/>
        <end position="51"/>
    </location>
</feature>
<dbReference type="Proteomes" id="UP001596545">
    <property type="component" value="Unassembled WGS sequence"/>
</dbReference>